<reference evidence="2" key="2">
    <citation type="journal article" date="2023" name="Proc. Natl. Acad. Sci. U.S.A.">
        <title>A global phylogenomic analysis of the shiitake genus Lentinula.</title>
        <authorList>
            <person name="Sierra-Patev S."/>
            <person name="Min B."/>
            <person name="Naranjo-Ortiz M."/>
            <person name="Looney B."/>
            <person name="Konkel Z."/>
            <person name="Slot J.C."/>
            <person name="Sakamoto Y."/>
            <person name="Steenwyk J.L."/>
            <person name="Rokas A."/>
            <person name="Carro J."/>
            <person name="Camarero S."/>
            <person name="Ferreira P."/>
            <person name="Molpeceres G."/>
            <person name="Ruiz-Duenas F.J."/>
            <person name="Serrano A."/>
            <person name="Henrissat B."/>
            <person name="Drula E."/>
            <person name="Hughes K.W."/>
            <person name="Mata J.L."/>
            <person name="Ishikawa N.K."/>
            <person name="Vargas-Isla R."/>
            <person name="Ushijima S."/>
            <person name="Smith C.A."/>
            <person name="Donoghue J."/>
            <person name="Ahrendt S."/>
            <person name="Andreopoulos W."/>
            <person name="He G."/>
            <person name="LaButti K."/>
            <person name="Lipzen A."/>
            <person name="Ng V."/>
            <person name="Riley R."/>
            <person name="Sandor L."/>
            <person name="Barry K."/>
            <person name="Martinez A.T."/>
            <person name="Xiao Y."/>
            <person name="Gibbons J.G."/>
            <person name="Terashima K."/>
            <person name="Grigoriev I.V."/>
            <person name="Hibbett D."/>
        </authorList>
    </citation>
    <scope>NUCLEOTIDE SEQUENCE</scope>
    <source>
        <strain evidence="2">ET3784</strain>
    </source>
</reference>
<proteinExistence type="predicted"/>
<keyword evidence="3" id="KW-1185">Reference proteome</keyword>
<gene>
    <name evidence="2" type="ORF">DFJ43DRAFT_1181506</name>
</gene>
<dbReference type="EMBL" id="JANVFO010000025">
    <property type="protein sequence ID" value="KAJ3732265.1"/>
    <property type="molecule type" value="Genomic_DNA"/>
</dbReference>
<evidence type="ECO:0000313" key="3">
    <source>
        <dbReference type="Proteomes" id="UP001176059"/>
    </source>
</evidence>
<name>A0AA38JK94_9AGAR</name>
<evidence type="ECO:0000313" key="2">
    <source>
        <dbReference type="EMBL" id="KAJ3732265.1"/>
    </source>
</evidence>
<protein>
    <submittedName>
        <fullName evidence="2">Uncharacterized protein</fullName>
    </submittedName>
</protein>
<accession>A0AA38JK94</accession>
<feature type="region of interest" description="Disordered" evidence="1">
    <location>
        <begin position="59"/>
        <end position="95"/>
    </location>
</feature>
<reference evidence="2" key="1">
    <citation type="submission" date="2022-08" db="EMBL/GenBank/DDBJ databases">
        <authorList>
            <consortium name="DOE Joint Genome Institute"/>
            <person name="Min B."/>
            <person name="Sierra-Patev S."/>
            <person name="Naranjo-Ortiz M."/>
            <person name="Looney B."/>
            <person name="Konkel Z."/>
            <person name="Slot J.C."/>
            <person name="Sakamoto Y."/>
            <person name="Steenwyk J.L."/>
            <person name="Rokas A."/>
            <person name="Carro J."/>
            <person name="Camarero S."/>
            <person name="Ferreira P."/>
            <person name="Molpeceres G."/>
            <person name="Ruiz-duenas F.J."/>
            <person name="Serrano A."/>
            <person name="Henrissat B."/>
            <person name="Drula E."/>
            <person name="Hughes K.W."/>
            <person name="Mata J.L."/>
            <person name="Ishikawa N.K."/>
            <person name="Vargas-Isla R."/>
            <person name="Ushijima S."/>
            <person name="Smith C.A."/>
            <person name="Ahrendt S."/>
            <person name="Andreopoulos W."/>
            <person name="He G."/>
            <person name="LaButti K."/>
            <person name="Lipzen A."/>
            <person name="Ng V."/>
            <person name="Riley R."/>
            <person name="Sandor L."/>
            <person name="Barry K."/>
            <person name="Martinez A.T."/>
            <person name="Xiao Y."/>
            <person name="Gibbons J.G."/>
            <person name="Terashima K."/>
            <person name="Hibbett D.S."/>
            <person name="Grigoriev I.V."/>
        </authorList>
    </citation>
    <scope>NUCLEOTIDE SEQUENCE</scope>
    <source>
        <strain evidence="2">ET3784</strain>
    </source>
</reference>
<evidence type="ECO:0000256" key="1">
    <source>
        <dbReference type="SAM" id="MobiDB-lite"/>
    </source>
</evidence>
<sequence>MTYQPKHSAGRVSDMLHTLRGEQFRHSQNLNRSHGSLNLLNAPESLTERFINLDYSSSETSTTTPLVTQRQTSASRNFHGVSGPPPPKSWQNYSVSGDDSRSSATWRAEALSLIFHERPSTQKFTLNGISSLTQLCLARLLPELTDPEFIEYIATCLPVHLRLELVRYAAIHHPLSKSKLRALLGSEGHANGELLLCGPSASIHHDHFLQFSTQAQKREQWDSEDHSTSYPLHTLIVLSTRLSMSTVSAFPPTITHLALINLENSISLHRLPSLCPSLVVLELSYNIWLTHMSVDTLKSIDRVDWGRWTQLQVLGWRECFIPDGMLTRLNEGRWDDVEVVTDDRYVKYIK</sequence>
<comment type="caution">
    <text evidence="2">The sequence shown here is derived from an EMBL/GenBank/DDBJ whole genome shotgun (WGS) entry which is preliminary data.</text>
</comment>
<feature type="compositionally biased region" description="Polar residues" evidence="1">
    <location>
        <begin position="59"/>
        <end position="76"/>
    </location>
</feature>
<organism evidence="2 3">
    <name type="scientific">Lentinula guzmanii</name>
    <dbReference type="NCBI Taxonomy" id="2804957"/>
    <lineage>
        <taxon>Eukaryota</taxon>
        <taxon>Fungi</taxon>
        <taxon>Dikarya</taxon>
        <taxon>Basidiomycota</taxon>
        <taxon>Agaricomycotina</taxon>
        <taxon>Agaricomycetes</taxon>
        <taxon>Agaricomycetidae</taxon>
        <taxon>Agaricales</taxon>
        <taxon>Marasmiineae</taxon>
        <taxon>Omphalotaceae</taxon>
        <taxon>Lentinula</taxon>
    </lineage>
</organism>
<dbReference type="Proteomes" id="UP001176059">
    <property type="component" value="Unassembled WGS sequence"/>
</dbReference>
<dbReference type="AlphaFoldDB" id="A0AA38JK94"/>